<dbReference type="PANTHER" id="PTHR37804:SF1">
    <property type="entry name" value="CDAA REGULATORY PROTEIN CDAR"/>
    <property type="match status" value="1"/>
</dbReference>
<feature type="transmembrane region" description="Helical" evidence="1">
    <location>
        <begin position="9"/>
        <end position="26"/>
    </location>
</feature>
<keyword evidence="1" id="KW-0472">Membrane</keyword>
<gene>
    <name evidence="2" type="ORF">ACFQU8_05865</name>
</gene>
<dbReference type="PANTHER" id="PTHR37804">
    <property type="entry name" value="CDAA REGULATORY PROTEIN CDAR"/>
    <property type="match status" value="1"/>
</dbReference>
<comment type="caution">
    <text evidence="2">The sequence shown here is derived from an EMBL/GenBank/DDBJ whole genome shotgun (WGS) entry which is preliminary data.</text>
</comment>
<evidence type="ECO:0000313" key="2">
    <source>
        <dbReference type="EMBL" id="MFC7746760.1"/>
    </source>
</evidence>
<dbReference type="Gene3D" id="2.170.120.30">
    <property type="match status" value="2"/>
</dbReference>
<dbReference type="Proteomes" id="UP001596620">
    <property type="component" value="Unassembled WGS sequence"/>
</dbReference>
<reference evidence="3" key="1">
    <citation type="journal article" date="2019" name="Int. J. Syst. Evol. Microbiol.">
        <title>The Global Catalogue of Microorganisms (GCM) 10K type strain sequencing project: providing services to taxonomists for standard genome sequencing and annotation.</title>
        <authorList>
            <consortium name="The Broad Institute Genomics Platform"/>
            <consortium name="The Broad Institute Genome Sequencing Center for Infectious Disease"/>
            <person name="Wu L."/>
            <person name="Ma J."/>
        </authorList>
    </citation>
    <scope>NUCLEOTIDE SEQUENCE [LARGE SCALE GENOMIC DNA]</scope>
    <source>
        <strain evidence="3">JCM 30234</strain>
    </source>
</reference>
<protein>
    <submittedName>
        <fullName evidence="2">YbbR-like domain-containing protein</fullName>
    </submittedName>
</protein>
<dbReference type="Pfam" id="PF07949">
    <property type="entry name" value="YbbR"/>
    <property type="match status" value="3"/>
</dbReference>
<dbReference type="Gene3D" id="2.170.120.40">
    <property type="entry name" value="YbbR-like domain"/>
    <property type="match status" value="2"/>
</dbReference>
<proteinExistence type="predicted"/>
<dbReference type="RefSeq" id="WP_382358268.1">
    <property type="nucleotide sequence ID" value="NZ_JBHTGR010000010.1"/>
</dbReference>
<sequence length="409" mass="44375">MDNWFKSRWFIRVVSLAFAIVLYIFVQVEMDQYQNDSRLLPNAGDDVQTVDDVPVNIRIDNDSYVVSGVPEVADVTLEGNMGTITATAKQKNFDVYVDLNDLDPGTHRVDLAYTGIPEDLSVYVEPKTVEVTIEERATKKLGVSVDYIHQDQLPEDMEVGEAQTDPEQVTIASSKDVIDKVAIVKVFVDLADVTKSIDNREVPVKVYDAGGNELNVRVEPENVKASVDIGSSSKKVPVNVQTTGDPPDGYDLASVEPDPSDVKVFAKKDLLKDLDNVTTEKINLDDVTESGDMDVDLALPDGVSADGDGSIGVAVKLTQTREFDKVPVEVNNLDDSQNLTFSKPENDQMLVTASGSQKTISDLTAGDFTASIDAADLADGEHELPITIKGPDGIETSGEFDKASVEITS</sequence>
<keyword evidence="1" id="KW-1133">Transmembrane helix</keyword>
<evidence type="ECO:0000256" key="1">
    <source>
        <dbReference type="SAM" id="Phobius"/>
    </source>
</evidence>
<keyword evidence="3" id="KW-1185">Reference proteome</keyword>
<organism evidence="2 3">
    <name type="scientific">Lentibacillus kimchii</name>
    <dbReference type="NCBI Taxonomy" id="1542911"/>
    <lineage>
        <taxon>Bacteria</taxon>
        <taxon>Bacillati</taxon>
        <taxon>Bacillota</taxon>
        <taxon>Bacilli</taxon>
        <taxon>Bacillales</taxon>
        <taxon>Bacillaceae</taxon>
        <taxon>Lentibacillus</taxon>
    </lineage>
</organism>
<accession>A0ABW2UU17</accession>
<dbReference type="EMBL" id="JBHTGR010000010">
    <property type="protein sequence ID" value="MFC7746760.1"/>
    <property type="molecule type" value="Genomic_DNA"/>
</dbReference>
<dbReference type="InterPro" id="IPR012505">
    <property type="entry name" value="YbbR"/>
</dbReference>
<dbReference type="InterPro" id="IPR053154">
    <property type="entry name" value="c-di-AMP_regulator"/>
</dbReference>
<keyword evidence="1" id="KW-0812">Transmembrane</keyword>
<name>A0ABW2UU17_9BACI</name>
<evidence type="ECO:0000313" key="3">
    <source>
        <dbReference type="Proteomes" id="UP001596620"/>
    </source>
</evidence>